<dbReference type="PANTHER" id="PTHR11157">
    <property type="entry name" value="FATTY ACID ACYL TRANSFERASE-RELATED"/>
    <property type="match status" value="1"/>
</dbReference>
<keyword evidence="2 10" id="KW-0444">Lipid biosynthesis</keyword>
<dbReference type="GO" id="GO:0034626">
    <property type="term" value="P:fatty acid elongation, polyunsaturated fatty acid"/>
    <property type="evidence" value="ECO:0007669"/>
    <property type="project" value="TreeGrafter"/>
</dbReference>
<dbReference type="GO" id="GO:0042761">
    <property type="term" value="P:very long-chain fatty acid biosynthetic process"/>
    <property type="evidence" value="ECO:0007669"/>
    <property type="project" value="TreeGrafter"/>
</dbReference>
<feature type="transmembrane region" description="Helical" evidence="10">
    <location>
        <begin position="211"/>
        <end position="228"/>
    </location>
</feature>
<evidence type="ECO:0000256" key="8">
    <source>
        <dbReference type="ARBA" id="ARBA00023136"/>
    </source>
</evidence>
<dbReference type="AlphaFoldDB" id="A0A653D5C0"/>
<proteinExistence type="inferred from homology"/>
<keyword evidence="12" id="KW-1185">Reference proteome</keyword>
<evidence type="ECO:0000256" key="9">
    <source>
        <dbReference type="ARBA" id="ARBA00023160"/>
    </source>
</evidence>
<evidence type="ECO:0000256" key="3">
    <source>
        <dbReference type="ARBA" id="ARBA00022679"/>
    </source>
</evidence>
<keyword evidence="3 10" id="KW-0808">Transferase</keyword>
<gene>
    <name evidence="11" type="ORF">CALMAC_LOCUS13978</name>
</gene>
<comment type="catalytic activity">
    <reaction evidence="10">
        <text>a very-long-chain acyl-CoA + malonyl-CoA + H(+) = a very-long-chain 3-oxoacyl-CoA + CO2 + CoA</text>
        <dbReference type="Rhea" id="RHEA:32727"/>
        <dbReference type="ChEBI" id="CHEBI:15378"/>
        <dbReference type="ChEBI" id="CHEBI:16526"/>
        <dbReference type="ChEBI" id="CHEBI:57287"/>
        <dbReference type="ChEBI" id="CHEBI:57384"/>
        <dbReference type="ChEBI" id="CHEBI:90725"/>
        <dbReference type="ChEBI" id="CHEBI:90736"/>
        <dbReference type="EC" id="2.3.1.199"/>
    </reaction>
</comment>
<comment type="similarity">
    <text evidence="10">Belongs to the ELO family.</text>
</comment>
<keyword evidence="6 10" id="KW-1133">Transmembrane helix</keyword>
<dbReference type="GO" id="GO:0019367">
    <property type="term" value="P:fatty acid elongation, saturated fatty acid"/>
    <property type="evidence" value="ECO:0007669"/>
    <property type="project" value="TreeGrafter"/>
</dbReference>
<protein>
    <recommendedName>
        <fullName evidence="10">Elongation of very long chain fatty acids protein</fullName>
        <ecNumber evidence="10">2.3.1.199</ecNumber>
    </recommendedName>
    <alternativeName>
        <fullName evidence="10">Very-long-chain 3-oxoacyl-CoA synthase</fullName>
    </alternativeName>
</protein>
<dbReference type="InterPro" id="IPR002076">
    <property type="entry name" value="ELO_fam"/>
</dbReference>
<evidence type="ECO:0000313" key="11">
    <source>
        <dbReference type="EMBL" id="VEN54526.1"/>
    </source>
</evidence>
<feature type="transmembrane region" description="Helical" evidence="10">
    <location>
        <begin position="149"/>
        <end position="167"/>
    </location>
</feature>
<dbReference type="GO" id="GO:0005789">
    <property type="term" value="C:endoplasmic reticulum membrane"/>
    <property type="evidence" value="ECO:0007669"/>
    <property type="project" value="TreeGrafter"/>
</dbReference>
<evidence type="ECO:0000256" key="2">
    <source>
        <dbReference type="ARBA" id="ARBA00022516"/>
    </source>
</evidence>
<keyword evidence="8 10" id="KW-0472">Membrane</keyword>
<dbReference type="OrthoDB" id="434092at2759"/>
<evidence type="ECO:0000313" key="12">
    <source>
        <dbReference type="Proteomes" id="UP000410492"/>
    </source>
</evidence>
<dbReference type="GO" id="GO:0030148">
    <property type="term" value="P:sphingolipid biosynthetic process"/>
    <property type="evidence" value="ECO:0007669"/>
    <property type="project" value="TreeGrafter"/>
</dbReference>
<dbReference type="PROSITE" id="PS01188">
    <property type="entry name" value="ELO"/>
    <property type="match status" value="1"/>
</dbReference>
<dbReference type="PANTHER" id="PTHR11157:SF21">
    <property type="entry name" value="ELONGATION OF VERY LONG CHAIN FATTY ACIDS PROTEIN"/>
    <property type="match status" value="1"/>
</dbReference>
<keyword evidence="4 10" id="KW-0812">Transmembrane</keyword>
<dbReference type="GO" id="GO:0034625">
    <property type="term" value="P:fatty acid elongation, monounsaturated fatty acid"/>
    <property type="evidence" value="ECO:0007669"/>
    <property type="project" value="TreeGrafter"/>
</dbReference>
<feature type="transmembrane region" description="Helical" evidence="10">
    <location>
        <begin position="117"/>
        <end position="137"/>
    </location>
</feature>
<feature type="transmembrane region" description="Helical" evidence="10">
    <location>
        <begin position="65"/>
        <end position="85"/>
    </location>
</feature>
<feature type="transmembrane region" description="Helical" evidence="10">
    <location>
        <begin position="36"/>
        <end position="53"/>
    </location>
</feature>
<dbReference type="Pfam" id="PF01151">
    <property type="entry name" value="ELO"/>
    <property type="match status" value="1"/>
</dbReference>
<feature type="transmembrane region" description="Helical" evidence="10">
    <location>
        <begin position="173"/>
        <end position="191"/>
    </location>
</feature>
<keyword evidence="9 10" id="KW-0275">Fatty acid biosynthesis</keyword>
<accession>A0A653D5C0</accession>
<dbReference type="EC" id="2.3.1.199" evidence="10"/>
<evidence type="ECO:0000256" key="1">
    <source>
        <dbReference type="ARBA" id="ARBA00004141"/>
    </source>
</evidence>
<sequence length="280" mass="33464">MALVLKRLYQGYFWIFTEKSDPRPADLGLPLMSSPLYPLAIIFCYFYFIYNLGPRLMQNRKPFELKNVLIAYNAIQILSNLYIFYEAIIELFIRTDSWDCQTVDYSVNPRSIHILKVYHIFFLTKLADLLETVFFVLRKRYRQVSFLHVYHHFGMFTMLWVAVKFFAGGHGSWVGLVNSFVHVVMYTYYMLSAIDEKWKSNVAFKKFITQVQMIQFTIFIIIYGRLLLKEDCDYPRLCSYFFVPQNFFMLILFGDFYRKTYLKKRKSAETTEGSQEMKTK</sequence>
<dbReference type="GO" id="GO:0009922">
    <property type="term" value="F:fatty acid elongase activity"/>
    <property type="evidence" value="ECO:0007669"/>
    <property type="project" value="UniProtKB-EC"/>
</dbReference>
<evidence type="ECO:0000256" key="6">
    <source>
        <dbReference type="ARBA" id="ARBA00022989"/>
    </source>
</evidence>
<evidence type="ECO:0000256" key="4">
    <source>
        <dbReference type="ARBA" id="ARBA00022692"/>
    </source>
</evidence>
<keyword evidence="5 10" id="KW-0276">Fatty acid metabolism</keyword>
<reference evidence="11 12" key="1">
    <citation type="submission" date="2019-01" db="EMBL/GenBank/DDBJ databases">
        <authorList>
            <person name="Sayadi A."/>
        </authorList>
    </citation>
    <scope>NUCLEOTIDE SEQUENCE [LARGE SCALE GENOMIC DNA]</scope>
</reference>
<comment type="subcellular location">
    <subcellularLocation>
        <location evidence="1">Membrane</location>
        <topology evidence="1">Multi-pass membrane protein</topology>
    </subcellularLocation>
</comment>
<evidence type="ECO:0000256" key="7">
    <source>
        <dbReference type="ARBA" id="ARBA00023098"/>
    </source>
</evidence>
<evidence type="ECO:0000256" key="5">
    <source>
        <dbReference type="ARBA" id="ARBA00022832"/>
    </source>
</evidence>
<dbReference type="EMBL" id="CAACVG010009919">
    <property type="protein sequence ID" value="VEN54526.1"/>
    <property type="molecule type" value="Genomic_DNA"/>
</dbReference>
<feature type="transmembrane region" description="Helical" evidence="10">
    <location>
        <begin position="240"/>
        <end position="257"/>
    </location>
</feature>
<keyword evidence="7 10" id="KW-0443">Lipid metabolism</keyword>
<organism evidence="11 12">
    <name type="scientific">Callosobruchus maculatus</name>
    <name type="common">Southern cowpea weevil</name>
    <name type="synonym">Pulse bruchid</name>
    <dbReference type="NCBI Taxonomy" id="64391"/>
    <lineage>
        <taxon>Eukaryota</taxon>
        <taxon>Metazoa</taxon>
        <taxon>Ecdysozoa</taxon>
        <taxon>Arthropoda</taxon>
        <taxon>Hexapoda</taxon>
        <taxon>Insecta</taxon>
        <taxon>Pterygota</taxon>
        <taxon>Neoptera</taxon>
        <taxon>Endopterygota</taxon>
        <taxon>Coleoptera</taxon>
        <taxon>Polyphaga</taxon>
        <taxon>Cucujiformia</taxon>
        <taxon>Chrysomeloidea</taxon>
        <taxon>Chrysomelidae</taxon>
        <taxon>Bruchinae</taxon>
        <taxon>Bruchini</taxon>
        <taxon>Callosobruchus</taxon>
    </lineage>
</organism>
<evidence type="ECO:0000256" key="10">
    <source>
        <dbReference type="RuleBase" id="RU361115"/>
    </source>
</evidence>
<dbReference type="Proteomes" id="UP000410492">
    <property type="component" value="Unassembled WGS sequence"/>
</dbReference>
<dbReference type="InterPro" id="IPR030457">
    <property type="entry name" value="ELO_CS"/>
</dbReference>
<name>A0A653D5C0_CALMS</name>